<comment type="caution">
    <text evidence="1">The sequence shown here is derived from an EMBL/GenBank/DDBJ whole genome shotgun (WGS) entry which is preliminary data.</text>
</comment>
<protein>
    <submittedName>
        <fullName evidence="1">Uncharacterized protein</fullName>
    </submittedName>
</protein>
<sequence>MYEYVASRRQHGTFLPRWLGNRCSTYQIVAKALCSNYTDVVTIDTLDGIPKTYPTAFSDNREVKEIVLVDQLVCVLMKNGIARCYDATDGVILCELNPVDTSSTHFAVHNPANQTLIIAYSCLPAHLQCKVVLVEALKSGKLESPAYAHQFECVVLRHPAFFEFCGEMVLVTVYLDIGNNKRIGVADLYKHVYRFWSMYNYQPVFEIQGQGYQEIRVSNGVVVMLSQPRRNILPLSLYDIEDGTLLASRELEIMQHRELQFLELLVTQLLIKQNGGLMRAYDILRGDGFAVSNTANFRPIGFVFYDTENRTEILDPTVSVKERLIYRPRKFFTVSKTCIEFWELSRRYLLRTKQLLVQGMDNPDLCSHSQWANLLFIHAREGPRNTYEQMDTIDALRKNDTRMYIRRSSLRRKSSRVHTPRKGSGGSREVDIFAPNIGPDINNGLLVFSLDGNSFYGRIDKSICGTNLVTMSIKHDLSVGCNRMWKQFGYRKAC</sequence>
<evidence type="ECO:0000313" key="2">
    <source>
        <dbReference type="Proteomes" id="UP001230268"/>
    </source>
</evidence>
<dbReference type="AlphaFoldDB" id="A0AAD8LMQ0"/>
<dbReference type="Pfam" id="PF25463">
    <property type="entry name" value="DUF7899"/>
    <property type="match status" value="1"/>
</dbReference>
<reference evidence="1" key="1">
    <citation type="submission" date="2023-08" db="EMBL/GenBank/DDBJ databases">
        <title>Draft sequence of the Babesia gibsoni genome.</title>
        <authorList>
            <person name="Yamagishi J.Y."/>
            <person name="Xuan X.X."/>
        </authorList>
    </citation>
    <scope>NUCLEOTIDE SEQUENCE</scope>
    <source>
        <strain evidence="1">Azabu</strain>
    </source>
</reference>
<dbReference type="InterPro" id="IPR057221">
    <property type="entry name" value="DUF7899"/>
</dbReference>
<keyword evidence="2" id="KW-1185">Reference proteome</keyword>
<proteinExistence type="predicted"/>
<gene>
    <name evidence="1" type="ORF">BgAZ_205700</name>
</gene>
<dbReference type="Proteomes" id="UP001230268">
    <property type="component" value="Unassembled WGS sequence"/>
</dbReference>
<organism evidence="1 2">
    <name type="scientific">Babesia gibsoni</name>
    <dbReference type="NCBI Taxonomy" id="33632"/>
    <lineage>
        <taxon>Eukaryota</taxon>
        <taxon>Sar</taxon>
        <taxon>Alveolata</taxon>
        <taxon>Apicomplexa</taxon>
        <taxon>Aconoidasida</taxon>
        <taxon>Piroplasmida</taxon>
        <taxon>Babesiidae</taxon>
        <taxon>Babesia</taxon>
    </lineage>
</organism>
<accession>A0AAD8LMQ0</accession>
<dbReference type="PANTHER" id="PTHR31789">
    <property type="entry name" value="OS05G0482600 PROTEIN"/>
    <property type="match status" value="1"/>
</dbReference>
<dbReference type="PANTHER" id="PTHR31789:SF1">
    <property type="entry name" value="OS05G0482600 PROTEIN"/>
    <property type="match status" value="1"/>
</dbReference>
<dbReference type="EMBL" id="JAVEPI010000002">
    <property type="protein sequence ID" value="KAK1443694.1"/>
    <property type="molecule type" value="Genomic_DNA"/>
</dbReference>
<name>A0AAD8LMQ0_BABGI</name>
<evidence type="ECO:0000313" key="1">
    <source>
        <dbReference type="EMBL" id="KAK1443694.1"/>
    </source>
</evidence>